<dbReference type="Pfam" id="PF00126">
    <property type="entry name" value="HTH_1"/>
    <property type="match status" value="1"/>
</dbReference>
<dbReference type="Pfam" id="PF03466">
    <property type="entry name" value="LysR_substrate"/>
    <property type="match status" value="1"/>
</dbReference>
<dbReference type="InterPro" id="IPR036388">
    <property type="entry name" value="WH-like_DNA-bd_sf"/>
</dbReference>
<dbReference type="Gene3D" id="3.40.190.290">
    <property type="match status" value="1"/>
</dbReference>
<accession>A0ABQ5XE87</accession>
<dbReference type="InterPro" id="IPR005119">
    <property type="entry name" value="LysR_subst-bd"/>
</dbReference>
<dbReference type="PRINTS" id="PR00039">
    <property type="entry name" value="HTHLYSR"/>
</dbReference>
<keyword evidence="4" id="KW-0804">Transcription</keyword>
<comment type="caution">
    <text evidence="6">The sequence shown here is derived from an EMBL/GenBank/DDBJ whole genome shotgun (WGS) entry which is preliminary data.</text>
</comment>
<comment type="similarity">
    <text evidence="1">Belongs to the LysR transcriptional regulatory family.</text>
</comment>
<dbReference type="Proteomes" id="UP001156627">
    <property type="component" value="Unassembled WGS sequence"/>
</dbReference>
<name>A0ABQ5XE87_9GAMM</name>
<reference evidence="7" key="1">
    <citation type="journal article" date="2019" name="Int. J. Syst. Evol. Microbiol.">
        <title>The Global Catalogue of Microorganisms (GCM) 10K type strain sequencing project: providing services to taxonomists for standard genome sequencing and annotation.</title>
        <authorList>
            <consortium name="The Broad Institute Genomics Platform"/>
            <consortium name="The Broad Institute Genome Sequencing Center for Infectious Disease"/>
            <person name="Wu L."/>
            <person name="Ma J."/>
        </authorList>
    </citation>
    <scope>NUCLEOTIDE SEQUENCE [LARGE SCALE GENOMIC DNA]</scope>
    <source>
        <strain evidence="7">NBRC 111981</strain>
    </source>
</reference>
<keyword evidence="2" id="KW-0805">Transcription regulation</keyword>
<evidence type="ECO:0000313" key="7">
    <source>
        <dbReference type="Proteomes" id="UP001156627"/>
    </source>
</evidence>
<dbReference type="PANTHER" id="PTHR30537:SF3">
    <property type="entry name" value="TRANSCRIPTIONAL REGULATORY PROTEIN"/>
    <property type="match status" value="1"/>
</dbReference>
<sequence length="317" mass="34990">MADLDPGWELYRSFLAVMREGSLSGAARMLGMTQPSLGRHVRELEETLGVSLFARSPQGLAPTDLAHALLPHAQAMASASAALRRAAATRHDMMSGVVRIAASEVIGVEVLPPMLAAFRQRHPGVVIELSLSSQLENLLRRDADIAIRTGRPTQDALVARHLGKIALGMYAHKRYLKAHGFPKTIADLATHALIGFDHEKPYIRAMRPAGLPYTRENFALRTDNDLAALASLRAGYGIGFCQCGVAQRDPALVRVLADSFDLSMDTWLVMHEDLRRNMLMRALYDHLAIALVDYVETASPPEETRDRKRMLRAPTKR</sequence>
<dbReference type="InterPro" id="IPR058163">
    <property type="entry name" value="LysR-type_TF_proteobact-type"/>
</dbReference>
<dbReference type="PROSITE" id="PS50931">
    <property type="entry name" value="HTH_LYSR"/>
    <property type="match status" value="1"/>
</dbReference>
<dbReference type="SUPFAM" id="SSF53850">
    <property type="entry name" value="Periplasmic binding protein-like II"/>
    <property type="match status" value="1"/>
</dbReference>
<dbReference type="Gene3D" id="1.10.10.10">
    <property type="entry name" value="Winged helix-like DNA-binding domain superfamily/Winged helix DNA-binding domain"/>
    <property type="match status" value="1"/>
</dbReference>
<keyword evidence="3" id="KW-0238">DNA-binding</keyword>
<proteinExistence type="inferred from homology"/>
<evidence type="ECO:0000256" key="2">
    <source>
        <dbReference type="ARBA" id="ARBA00023015"/>
    </source>
</evidence>
<dbReference type="PANTHER" id="PTHR30537">
    <property type="entry name" value="HTH-TYPE TRANSCRIPTIONAL REGULATOR"/>
    <property type="match status" value="1"/>
</dbReference>
<organism evidence="6 7">
    <name type="scientific">Dyella flagellata</name>
    <dbReference type="NCBI Taxonomy" id="1867833"/>
    <lineage>
        <taxon>Bacteria</taxon>
        <taxon>Pseudomonadati</taxon>
        <taxon>Pseudomonadota</taxon>
        <taxon>Gammaproteobacteria</taxon>
        <taxon>Lysobacterales</taxon>
        <taxon>Rhodanobacteraceae</taxon>
        <taxon>Dyella</taxon>
    </lineage>
</organism>
<evidence type="ECO:0000259" key="5">
    <source>
        <dbReference type="PROSITE" id="PS50931"/>
    </source>
</evidence>
<dbReference type="InterPro" id="IPR000847">
    <property type="entry name" value="LysR_HTH_N"/>
</dbReference>
<protein>
    <submittedName>
        <fullName evidence="6">LysR family transcriptional regulator</fullName>
    </submittedName>
</protein>
<dbReference type="InterPro" id="IPR036390">
    <property type="entry name" value="WH_DNA-bd_sf"/>
</dbReference>
<keyword evidence="7" id="KW-1185">Reference proteome</keyword>
<evidence type="ECO:0000256" key="3">
    <source>
        <dbReference type="ARBA" id="ARBA00023125"/>
    </source>
</evidence>
<evidence type="ECO:0000256" key="4">
    <source>
        <dbReference type="ARBA" id="ARBA00023163"/>
    </source>
</evidence>
<dbReference type="EMBL" id="BSOA01000036">
    <property type="protein sequence ID" value="GLQ89536.1"/>
    <property type="molecule type" value="Genomic_DNA"/>
</dbReference>
<evidence type="ECO:0000256" key="1">
    <source>
        <dbReference type="ARBA" id="ARBA00009437"/>
    </source>
</evidence>
<evidence type="ECO:0000313" key="6">
    <source>
        <dbReference type="EMBL" id="GLQ89536.1"/>
    </source>
</evidence>
<gene>
    <name evidence="6" type="ORF">GCM10007898_31100</name>
</gene>
<dbReference type="RefSeq" id="WP_284332976.1">
    <property type="nucleotide sequence ID" value="NZ_BSOA01000036.1"/>
</dbReference>
<feature type="domain" description="HTH lysR-type" evidence="5">
    <location>
        <begin position="12"/>
        <end position="63"/>
    </location>
</feature>
<dbReference type="SUPFAM" id="SSF46785">
    <property type="entry name" value="Winged helix' DNA-binding domain"/>
    <property type="match status" value="1"/>
</dbReference>